<keyword evidence="1 2" id="KW-0238">DNA-binding</keyword>
<reference evidence="4" key="2">
    <citation type="submission" date="2023-01" db="EMBL/GenBank/DDBJ databases">
        <title>Draft genome sequence of Litoribrevibacter albus strain NBRC 110071.</title>
        <authorList>
            <person name="Sun Q."/>
            <person name="Mori K."/>
        </authorList>
    </citation>
    <scope>NUCLEOTIDE SEQUENCE</scope>
    <source>
        <strain evidence="4">NBRC 110071</strain>
    </source>
</reference>
<gene>
    <name evidence="4" type="ORF">GCM10007876_31880</name>
</gene>
<name>A0AA37SC82_9GAMM</name>
<dbReference type="Pfam" id="PF00440">
    <property type="entry name" value="TetR_N"/>
    <property type="match status" value="1"/>
</dbReference>
<dbReference type="RefSeq" id="WP_284382806.1">
    <property type="nucleotide sequence ID" value="NZ_BSNM01000016.1"/>
</dbReference>
<dbReference type="GO" id="GO:0003677">
    <property type="term" value="F:DNA binding"/>
    <property type="evidence" value="ECO:0007669"/>
    <property type="project" value="UniProtKB-UniRule"/>
</dbReference>
<dbReference type="EMBL" id="BSNM01000016">
    <property type="protein sequence ID" value="GLQ32709.1"/>
    <property type="molecule type" value="Genomic_DNA"/>
</dbReference>
<evidence type="ECO:0000313" key="5">
    <source>
        <dbReference type="Proteomes" id="UP001161389"/>
    </source>
</evidence>
<organism evidence="4 5">
    <name type="scientific">Litoribrevibacter albus</name>
    <dbReference type="NCBI Taxonomy" id="1473156"/>
    <lineage>
        <taxon>Bacteria</taxon>
        <taxon>Pseudomonadati</taxon>
        <taxon>Pseudomonadota</taxon>
        <taxon>Gammaproteobacteria</taxon>
        <taxon>Oceanospirillales</taxon>
        <taxon>Oceanospirillaceae</taxon>
        <taxon>Litoribrevibacter</taxon>
    </lineage>
</organism>
<proteinExistence type="predicted"/>
<evidence type="ECO:0000313" key="4">
    <source>
        <dbReference type="EMBL" id="GLQ32709.1"/>
    </source>
</evidence>
<accession>A0AA37SC82</accession>
<sequence length="195" mass="21996">MSREERKRQTRKSLMDSALGLIEQGQHFSNISLREVAKNAGVVPTSFYRHFQDMEELGLNLIDEFSVLLRRVRSELLATKETLTLSALLTTYVDTLDANTALFTFIQQCRTSEHLEIRNAIRQELQGMSGELASELRVSYPSVSRQSLTQLSQVAVHFLMDAMVDALDQRAQGADQSRVVERLVEQVGLLGGLLR</sequence>
<dbReference type="Gene3D" id="1.10.10.60">
    <property type="entry name" value="Homeodomain-like"/>
    <property type="match status" value="1"/>
</dbReference>
<dbReference type="PANTHER" id="PTHR47752">
    <property type="entry name" value="HTH-TYPE TRANSCRIPTIONAL REPRESSOR FABR"/>
    <property type="match status" value="1"/>
</dbReference>
<evidence type="ECO:0000259" key="3">
    <source>
        <dbReference type="PROSITE" id="PS50977"/>
    </source>
</evidence>
<evidence type="ECO:0000256" key="1">
    <source>
        <dbReference type="ARBA" id="ARBA00023125"/>
    </source>
</evidence>
<keyword evidence="5" id="KW-1185">Reference proteome</keyword>
<dbReference type="InterPro" id="IPR009057">
    <property type="entry name" value="Homeodomain-like_sf"/>
</dbReference>
<evidence type="ECO:0000256" key="2">
    <source>
        <dbReference type="PROSITE-ProRule" id="PRU00335"/>
    </source>
</evidence>
<feature type="DNA-binding region" description="H-T-H motif" evidence="2">
    <location>
        <begin position="32"/>
        <end position="51"/>
    </location>
</feature>
<comment type="caution">
    <text evidence="4">The sequence shown here is derived from an EMBL/GenBank/DDBJ whole genome shotgun (WGS) entry which is preliminary data.</text>
</comment>
<dbReference type="AlphaFoldDB" id="A0AA37SC82"/>
<protein>
    <submittedName>
        <fullName evidence="4">DNA-binding transcriptional regulator FabR</fullName>
    </submittedName>
</protein>
<dbReference type="Proteomes" id="UP001161389">
    <property type="component" value="Unassembled WGS sequence"/>
</dbReference>
<reference evidence="4" key="1">
    <citation type="journal article" date="2014" name="Int. J. Syst. Evol. Microbiol.">
        <title>Complete genome sequence of Corynebacterium casei LMG S-19264T (=DSM 44701T), isolated from a smear-ripened cheese.</title>
        <authorList>
            <consortium name="US DOE Joint Genome Institute (JGI-PGF)"/>
            <person name="Walter F."/>
            <person name="Albersmeier A."/>
            <person name="Kalinowski J."/>
            <person name="Ruckert C."/>
        </authorList>
    </citation>
    <scope>NUCLEOTIDE SEQUENCE</scope>
    <source>
        <strain evidence="4">NBRC 110071</strain>
    </source>
</reference>
<dbReference type="SUPFAM" id="SSF46689">
    <property type="entry name" value="Homeodomain-like"/>
    <property type="match status" value="1"/>
</dbReference>
<dbReference type="PANTHER" id="PTHR47752:SF1">
    <property type="entry name" value="HTH-TYPE TRANSCRIPTIONAL REPRESSOR FABR"/>
    <property type="match status" value="1"/>
</dbReference>
<feature type="domain" description="HTH tetR-type" evidence="3">
    <location>
        <begin position="8"/>
        <end position="69"/>
    </location>
</feature>
<dbReference type="InterPro" id="IPR050692">
    <property type="entry name" value="HTH_transcr_repressor_FabR"/>
</dbReference>
<dbReference type="PROSITE" id="PS50977">
    <property type="entry name" value="HTH_TETR_2"/>
    <property type="match status" value="1"/>
</dbReference>
<dbReference type="Gene3D" id="1.10.357.10">
    <property type="entry name" value="Tetracycline Repressor, domain 2"/>
    <property type="match status" value="1"/>
</dbReference>
<dbReference type="InterPro" id="IPR001647">
    <property type="entry name" value="HTH_TetR"/>
</dbReference>